<feature type="region of interest" description="Disordered" evidence="1">
    <location>
        <begin position="520"/>
        <end position="566"/>
    </location>
</feature>
<evidence type="ECO:0000256" key="2">
    <source>
        <dbReference type="SAM" id="Phobius"/>
    </source>
</evidence>
<proteinExistence type="predicted"/>
<dbReference type="Proteomes" id="UP000826271">
    <property type="component" value="Unassembled WGS sequence"/>
</dbReference>
<feature type="compositionally biased region" description="Acidic residues" evidence="1">
    <location>
        <begin position="477"/>
        <end position="488"/>
    </location>
</feature>
<evidence type="ECO:0000313" key="3">
    <source>
        <dbReference type="EMBL" id="KAG8389518.1"/>
    </source>
</evidence>
<feature type="transmembrane region" description="Helical" evidence="2">
    <location>
        <begin position="668"/>
        <end position="701"/>
    </location>
</feature>
<feature type="region of interest" description="Disordered" evidence="1">
    <location>
        <begin position="410"/>
        <end position="508"/>
    </location>
</feature>
<feature type="region of interest" description="Disordered" evidence="1">
    <location>
        <begin position="49"/>
        <end position="103"/>
    </location>
</feature>
<name>A0AAV6Y4Z1_9LAMI</name>
<keyword evidence="2" id="KW-1133">Transmembrane helix</keyword>
<keyword evidence="4" id="KW-1185">Reference proteome</keyword>
<keyword evidence="2" id="KW-0472">Membrane</keyword>
<feature type="compositionally biased region" description="Basic and acidic residues" evidence="1">
    <location>
        <begin position="94"/>
        <end position="103"/>
    </location>
</feature>
<dbReference type="EMBL" id="WHWC01000002">
    <property type="protein sequence ID" value="KAG8389518.1"/>
    <property type="molecule type" value="Genomic_DNA"/>
</dbReference>
<accession>A0AAV6Y4Z1</accession>
<evidence type="ECO:0000313" key="4">
    <source>
        <dbReference type="Proteomes" id="UP000826271"/>
    </source>
</evidence>
<comment type="caution">
    <text evidence="3">The sequence shown here is derived from an EMBL/GenBank/DDBJ whole genome shotgun (WGS) entry which is preliminary data.</text>
</comment>
<feature type="transmembrane region" description="Helical" evidence="2">
    <location>
        <begin position="27"/>
        <end position="49"/>
    </location>
</feature>
<feature type="compositionally biased region" description="Acidic residues" evidence="1">
    <location>
        <begin position="543"/>
        <end position="558"/>
    </location>
</feature>
<reference evidence="3" key="1">
    <citation type="submission" date="2019-10" db="EMBL/GenBank/DDBJ databases">
        <authorList>
            <person name="Zhang R."/>
            <person name="Pan Y."/>
            <person name="Wang J."/>
            <person name="Ma R."/>
            <person name="Yu S."/>
        </authorList>
    </citation>
    <scope>NUCLEOTIDE SEQUENCE</scope>
    <source>
        <strain evidence="3">LA-IB0</strain>
        <tissue evidence="3">Leaf</tissue>
    </source>
</reference>
<evidence type="ECO:0000256" key="1">
    <source>
        <dbReference type="SAM" id="MobiDB-lite"/>
    </source>
</evidence>
<protein>
    <submittedName>
        <fullName evidence="3">Uncharacterized protein</fullName>
    </submittedName>
</protein>
<feature type="compositionally biased region" description="Polar residues" evidence="1">
    <location>
        <begin position="80"/>
        <end position="93"/>
    </location>
</feature>
<keyword evidence="2" id="KW-0812">Transmembrane</keyword>
<organism evidence="3 4">
    <name type="scientific">Buddleja alternifolia</name>
    <dbReference type="NCBI Taxonomy" id="168488"/>
    <lineage>
        <taxon>Eukaryota</taxon>
        <taxon>Viridiplantae</taxon>
        <taxon>Streptophyta</taxon>
        <taxon>Embryophyta</taxon>
        <taxon>Tracheophyta</taxon>
        <taxon>Spermatophyta</taxon>
        <taxon>Magnoliopsida</taxon>
        <taxon>eudicotyledons</taxon>
        <taxon>Gunneridae</taxon>
        <taxon>Pentapetalae</taxon>
        <taxon>asterids</taxon>
        <taxon>lamiids</taxon>
        <taxon>Lamiales</taxon>
        <taxon>Scrophulariaceae</taxon>
        <taxon>Buddlejeae</taxon>
        <taxon>Buddleja</taxon>
    </lineage>
</organism>
<sequence length="707" mass="78977">MEEPRRSCDDQEKNNNIVIKMSGGGGIGAIILIGGVLATAALTSVFVVSKKDRSSGKDRRRRHQNPPPELDKQTEEDCLDTSSDVHNHPSVSEATKEVEREKDNGLLISTESLILDEKPRIEANERILSSISPNEAGNDSVSDGSVIITDDSHSLDEELPFDHKNTMHEEKIQSTEEDITIEPSKQSINFEQEEIAKRETISDGDIQDCKESVELTEMKPIEEEHTEVCCDQEESEVGVDVDHMEEQKSLHMEVKIEEKELEGCFSDDGDMSEEKCEETIDETEEDVAKIVLELGNGNQEAVGTGNSVLEAIASESHTEDWQKAICPVFETSVIEQETVNGDEKEGVISTESVEISQEDEGNEGFEKDETGNVVEQLVKENEKFDPLGEGIVPGKCGLQIIVQEEKIPSENRQFGEIMPKEGLGSPEMAKDGGENEEIDENLEIIKSETLVKDHEDDDERNISKEVEEELISSQDIAVEEDDESNEEVSEIREVNENESLLPEDDEVEVEVNPIKQEIEESLETIDTNNNGGIMKMGEHDINDYNDEADETDLSEEVNESSVETGDSSMESMEEAAWPAESLSLEPQLVKLIHQEVQGKIQEDKSVNRDSSLKLHKVREEESNPDKSNENFTIMADSSKLKKSFIEKYKVDLATVKILHTNSTGRRMIIGILSVLSSLSCSWFFGLSFVKLCLILFFTMVLSEIHGY</sequence>
<gene>
    <name evidence="3" type="ORF">BUALT_Bualt02G0237700</name>
</gene>
<feature type="compositionally biased region" description="Basic and acidic residues" evidence="1">
    <location>
        <begin position="443"/>
        <end position="465"/>
    </location>
</feature>
<dbReference type="AlphaFoldDB" id="A0AAV6Y4Z1"/>